<dbReference type="InterPro" id="IPR000835">
    <property type="entry name" value="HTH_MarR-typ"/>
</dbReference>
<dbReference type="AlphaFoldDB" id="A0A5C6FAB2"/>
<dbReference type="Proteomes" id="UP000317977">
    <property type="component" value="Unassembled WGS sequence"/>
</dbReference>
<gene>
    <name evidence="2" type="primary">hosA</name>
    <name evidence="2" type="ORF">Poly59_13060</name>
</gene>
<evidence type="ECO:0000313" key="3">
    <source>
        <dbReference type="Proteomes" id="UP000317977"/>
    </source>
</evidence>
<protein>
    <submittedName>
        <fullName evidence="2">Transcriptional regulator HosA</fullName>
    </submittedName>
</protein>
<dbReference type="InterPro" id="IPR039422">
    <property type="entry name" value="MarR/SlyA-like"/>
</dbReference>
<dbReference type="Gene3D" id="1.10.10.10">
    <property type="entry name" value="Winged helix-like DNA-binding domain superfamily/Winged helix DNA-binding domain"/>
    <property type="match status" value="1"/>
</dbReference>
<dbReference type="PROSITE" id="PS50995">
    <property type="entry name" value="HTH_MARR_2"/>
    <property type="match status" value="1"/>
</dbReference>
<organism evidence="2 3">
    <name type="scientific">Rubripirellula reticaptiva</name>
    <dbReference type="NCBI Taxonomy" id="2528013"/>
    <lineage>
        <taxon>Bacteria</taxon>
        <taxon>Pseudomonadati</taxon>
        <taxon>Planctomycetota</taxon>
        <taxon>Planctomycetia</taxon>
        <taxon>Pirellulales</taxon>
        <taxon>Pirellulaceae</taxon>
        <taxon>Rubripirellula</taxon>
    </lineage>
</organism>
<dbReference type="PRINTS" id="PR00598">
    <property type="entry name" value="HTHMARR"/>
</dbReference>
<dbReference type="SMART" id="SM00347">
    <property type="entry name" value="HTH_MARR"/>
    <property type="match status" value="1"/>
</dbReference>
<dbReference type="PANTHER" id="PTHR33164:SF95">
    <property type="entry name" value="TRANSCRIPTIONAL REGULATOR"/>
    <property type="match status" value="1"/>
</dbReference>
<reference evidence="2 3" key="1">
    <citation type="submission" date="2019-02" db="EMBL/GenBank/DDBJ databases">
        <title>Deep-cultivation of Planctomycetes and their phenomic and genomic characterization uncovers novel biology.</title>
        <authorList>
            <person name="Wiegand S."/>
            <person name="Jogler M."/>
            <person name="Boedeker C."/>
            <person name="Pinto D."/>
            <person name="Vollmers J."/>
            <person name="Rivas-Marin E."/>
            <person name="Kohn T."/>
            <person name="Peeters S.H."/>
            <person name="Heuer A."/>
            <person name="Rast P."/>
            <person name="Oberbeckmann S."/>
            <person name="Bunk B."/>
            <person name="Jeske O."/>
            <person name="Meyerdierks A."/>
            <person name="Storesund J.E."/>
            <person name="Kallscheuer N."/>
            <person name="Luecker S."/>
            <person name="Lage O.M."/>
            <person name="Pohl T."/>
            <person name="Merkel B.J."/>
            <person name="Hornburger P."/>
            <person name="Mueller R.-W."/>
            <person name="Bruemmer F."/>
            <person name="Labrenz M."/>
            <person name="Spormann A.M."/>
            <person name="Op Den Camp H."/>
            <person name="Overmann J."/>
            <person name="Amann R."/>
            <person name="Jetten M.S.M."/>
            <person name="Mascher T."/>
            <person name="Medema M.H."/>
            <person name="Devos D.P."/>
            <person name="Kaster A.-K."/>
            <person name="Ovreas L."/>
            <person name="Rohde M."/>
            <person name="Galperin M.Y."/>
            <person name="Jogler C."/>
        </authorList>
    </citation>
    <scope>NUCLEOTIDE SEQUENCE [LARGE SCALE GENOMIC DNA]</scope>
    <source>
        <strain evidence="2 3">Poly59</strain>
    </source>
</reference>
<keyword evidence="3" id="KW-1185">Reference proteome</keyword>
<dbReference type="EMBL" id="SJPX01000001">
    <property type="protein sequence ID" value="TWU58395.1"/>
    <property type="molecule type" value="Genomic_DNA"/>
</dbReference>
<dbReference type="InterPro" id="IPR036388">
    <property type="entry name" value="WH-like_DNA-bd_sf"/>
</dbReference>
<dbReference type="GO" id="GO:0003700">
    <property type="term" value="F:DNA-binding transcription factor activity"/>
    <property type="evidence" value="ECO:0007669"/>
    <property type="project" value="InterPro"/>
</dbReference>
<proteinExistence type="predicted"/>
<dbReference type="SUPFAM" id="SSF46785">
    <property type="entry name" value="Winged helix' DNA-binding domain"/>
    <property type="match status" value="1"/>
</dbReference>
<name>A0A5C6FAB2_9BACT</name>
<dbReference type="Pfam" id="PF01047">
    <property type="entry name" value="MarR"/>
    <property type="match status" value="1"/>
</dbReference>
<evidence type="ECO:0000259" key="1">
    <source>
        <dbReference type="PROSITE" id="PS50995"/>
    </source>
</evidence>
<sequence length="165" mass="18373">MHPREVEHGIYAKIRLARDMIDTHRDLPLALRAAYLALHRRTDARFAEHQVTADQFVLLAALANGEALTQRELSDQISSDPSTVRAMLVLLEANGFVKRESHPSDARAKTVKLTAAGKRMNKKLWKAGQPIRDDMCGCMSAKEAEMLLALLRNLTCAINDEATLV</sequence>
<evidence type="ECO:0000313" key="2">
    <source>
        <dbReference type="EMBL" id="TWU58395.1"/>
    </source>
</evidence>
<dbReference type="InterPro" id="IPR036390">
    <property type="entry name" value="WH_DNA-bd_sf"/>
</dbReference>
<accession>A0A5C6FAB2</accession>
<feature type="domain" description="HTH marR-type" evidence="1">
    <location>
        <begin position="24"/>
        <end position="156"/>
    </location>
</feature>
<dbReference type="PANTHER" id="PTHR33164">
    <property type="entry name" value="TRANSCRIPTIONAL REGULATOR, MARR FAMILY"/>
    <property type="match status" value="1"/>
</dbReference>
<dbReference type="GO" id="GO:0006950">
    <property type="term" value="P:response to stress"/>
    <property type="evidence" value="ECO:0007669"/>
    <property type="project" value="TreeGrafter"/>
</dbReference>
<comment type="caution">
    <text evidence="2">The sequence shown here is derived from an EMBL/GenBank/DDBJ whole genome shotgun (WGS) entry which is preliminary data.</text>
</comment>